<feature type="chain" id="PRO_5046094229" evidence="1">
    <location>
        <begin position="20"/>
        <end position="179"/>
    </location>
</feature>
<dbReference type="InterPro" id="IPR046219">
    <property type="entry name" value="DUF6252"/>
</dbReference>
<evidence type="ECO:0000313" key="2">
    <source>
        <dbReference type="EMBL" id="WBO84040.1"/>
    </source>
</evidence>
<keyword evidence="1" id="KW-0732">Signal</keyword>
<dbReference type="Proteomes" id="UP001211872">
    <property type="component" value="Chromosome"/>
</dbReference>
<name>A0ABY7PND1_9BACT</name>
<keyword evidence="3" id="KW-1185">Reference proteome</keyword>
<dbReference type="EMBL" id="CP115396">
    <property type="protein sequence ID" value="WBO84040.1"/>
    <property type="molecule type" value="Genomic_DNA"/>
</dbReference>
<gene>
    <name evidence="2" type="ORF">O9Z63_16880</name>
</gene>
<sequence>MRKLFLYAALLLLSQCSKCKDNDPSPEARLPPVTQTGANTFGCLVNGEAWTPQGNDGTANYTVSYDLFPSGGIINISTYRIYGQGANDFQTISVWAKGIQGVGTFYFANSSSAAAGFLNRKTNCYWSSTDSAVTYRRGNLTITRLDLQAGIVSGTFDFTLYKPGCDSIRVTQGRFDKKL</sequence>
<evidence type="ECO:0000313" key="3">
    <source>
        <dbReference type="Proteomes" id="UP001211872"/>
    </source>
</evidence>
<dbReference type="Pfam" id="PF19765">
    <property type="entry name" value="DUF6252"/>
    <property type="match status" value="1"/>
</dbReference>
<feature type="signal peptide" evidence="1">
    <location>
        <begin position="1"/>
        <end position="19"/>
    </location>
</feature>
<organism evidence="2 3">
    <name type="scientific">Hymenobacter yonginensis</name>
    <dbReference type="NCBI Taxonomy" id="748197"/>
    <lineage>
        <taxon>Bacteria</taxon>
        <taxon>Pseudomonadati</taxon>
        <taxon>Bacteroidota</taxon>
        <taxon>Cytophagia</taxon>
        <taxon>Cytophagales</taxon>
        <taxon>Hymenobacteraceae</taxon>
        <taxon>Hymenobacter</taxon>
    </lineage>
</organism>
<accession>A0ABY7PND1</accession>
<reference evidence="2 3" key="1">
    <citation type="journal article" date="2011" name="Int. J. Syst. Evol. Microbiol.">
        <title>Hymenobacter yonginensis sp. nov., isolated from a mesotrophic artificial lake.</title>
        <authorList>
            <person name="Joung Y."/>
            <person name="Cho S.H."/>
            <person name="Kim H."/>
            <person name="Kim S.B."/>
            <person name="Joh K."/>
        </authorList>
    </citation>
    <scope>NUCLEOTIDE SEQUENCE [LARGE SCALE GENOMIC DNA]</scope>
    <source>
        <strain evidence="2 3">KCTC 22745</strain>
    </source>
</reference>
<proteinExistence type="predicted"/>
<protein>
    <submittedName>
        <fullName evidence="2">DUF6252 family protein</fullName>
    </submittedName>
</protein>
<dbReference type="RefSeq" id="WP_270126528.1">
    <property type="nucleotide sequence ID" value="NZ_CP115396.1"/>
</dbReference>
<evidence type="ECO:0000256" key="1">
    <source>
        <dbReference type="SAM" id="SignalP"/>
    </source>
</evidence>